<comment type="cofactor">
    <cofactor evidence="1">
        <name>FMN</name>
        <dbReference type="ChEBI" id="CHEBI:58210"/>
    </cofactor>
</comment>
<comment type="similarity">
    <text evidence="2">Belongs to the nitroreductase family.</text>
</comment>
<sequence length="210" mass="23847">MQLVDNLKWRYATKKYDASKKVSEKDINYIKEAVQLTASSYGLQPFKVLEIKDPALKEALKPLSWNQSQITDASHLFVFCNKIKVTDEDVDGMMQLRAKTNNIPIEKISGYGEFVKEKMKEKSDVEMFHWTAKQAYMALSTALIACAELQIDATPMEGFDAEDYNIKLGLKEKGLNASALLAVGYRYADNIAQNNKKVRKPISSLFELLY</sequence>
<dbReference type="InterPro" id="IPR033878">
    <property type="entry name" value="NfsB-like"/>
</dbReference>
<keyword evidence="9" id="KW-1185">Reference proteome</keyword>
<dbReference type="STRING" id="797419.SAMN05216556_11023"/>
<dbReference type="SUPFAM" id="SSF55469">
    <property type="entry name" value="FMN-dependent nitroreductase-like"/>
    <property type="match status" value="1"/>
</dbReference>
<evidence type="ECO:0000313" key="8">
    <source>
        <dbReference type="EMBL" id="SHJ13087.1"/>
    </source>
</evidence>
<dbReference type="GO" id="GO:0016491">
    <property type="term" value="F:oxidoreductase activity"/>
    <property type="evidence" value="ECO:0007669"/>
    <property type="project" value="UniProtKB-KW"/>
</dbReference>
<dbReference type="PANTHER" id="PTHR43673">
    <property type="entry name" value="NAD(P)H NITROREDUCTASE YDGI-RELATED"/>
    <property type="match status" value="1"/>
</dbReference>
<dbReference type="Gene3D" id="3.40.109.10">
    <property type="entry name" value="NADH Oxidase"/>
    <property type="match status" value="1"/>
</dbReference>
<dbReference type="Pfam" id="PF00881">
    <property type="entry name" value="Nitroreductase"/>
    <property type="match status" value="1"/>
</dbReference>
<proteinExistence type="inferred from homology"/>
<dbReference type="CDD" id="cd02149">
    <property type="entry name" value="NfsB-like"/>
    <property type="match status" value="1"/>
</dbReference>
<dbReference type="InterPro" id="IPR029479">
    <property type="entry name" value="Nitroreductase"/>
</dbReference>
<dbReference type="PANTHER" id="PTHR43673:SF2">
    <property type="entry name" value="NITROREDUCTASE"/>
    <property type="match status" value="1"/>
</dbReference>
<dbReference type="Proteomes" id="UP000184172">
    <property type="component" value="Unassembled WGS sequence"/>
</dbReference>
<evidence type="ECO:0000256" key="2">
    <source>
        <dbReference type="ARBA" id="ARBA00007118"/>
    </source>
</evidence>
<evidence type="ECO:0000256" key="5">
    <source>
        <dbReference type="ARBA" id="ARBA00022857"/>
    </source>
</evidence>
<organism evidence="8 9">
    <name type="scientific">Aequorivita viscosa</name>
    <dbReference type="NCBI Taxonomy" id="797419"/>
    <lineage>
        <taxon>Bacteria</taxon>
        <taxon>Pseudomonadati</taxon>
        <taxon>Bacteroidota</taxon>
        <taxon>Flavobacteriia</taxon>
        <taxon>Flavobacteriales</taxon>
        <taxon>Flavobacteriaceae</taxon>
        <taxon>Aequorivita</taxon>
    </lineage>
</organism>
<dbReference type="InterPro" id="IPR000415">
    <property type="entry name" value="Nitroreductase-like"/>
</dbReference>
<name>A0A1M6GT37_9FLAO</name>
<evidence type="ECO:0000313" key="9">
    <source>
        <dbReference type="Proteomes" id="UP000184172"/>
    </source>
</evidence>
<keyword evidence="4" id="KW-0288">FMN</keyword>
<dbReference type="EMBL" id="FQYV01000010">
    <property type="protein sequence ID" value="SHJ13087.1"/>
    <property type="molecule type" value="Genomic_DNA"/>
</dbReference>
<dbReference type="OrthoDB" id="9809288at2"/>
<reference evidence="9" key="1">
    <citation type="submission" date="2016-11" db="EMBL/GenBank/DDBJ databases">
        <authorList>
            <person name="Varghese N."/>
            <person name="Submissions S."/>
        </authorList>
    </citation>
    <scope>NUCLEOTIDE SEQUENCE [LARGE SCALE GENOMIC DNA]</scope>
    <source>
        <strain evidence="9">DSM 26349</strain>
    </source>
</reference>
<evidence type="ECO:0000259" key="7">
    <source>
        <dbReference type="Pfam" id="PF00881"/>
    </source>
</evidence>
<gene>
    <name evidence="8" type="ORF">SAMN04487908_1107</name>
</gene>
<keyword evidence="5" id="KW-0521">NADP</keyword>
<evidence type="ECO:0000256" key="3">
    <source>
        <dbReference type="ARBA" id="ARBA00022630"/>
    </source>
</evidence>
<evidence type="ECO:0000256" key="6">
    <source>
        <dbReference type="ARBA" id="ARBA00023002"/>
    </source>
</evidence>
<evidence type="ECO:0000256" key="1">
    <source>
        <dbReference type="ARBA" id="ARBA00001917"/>
    </source>
</evidence>
<evidence type="ECO:0000256" key="4">
    <source>
        <dbReference type="ARBA" id="ARBA00022643"/>
    </source>
</evidence>
<dbReference type="AlphaFoldDB" id="A0A1M6GT37"/>
<protein>
    <submittedName>
        <fullName evidence="8">Nitroreductase</fullName>
    </submittedName>
</protein>
<keyword evidence="3" id="KW-0285">Flavoprotein</keyword>
<accession>A0A1M6GT37</accession>
<dbReference type="RefSeq" id="WP_073217485.1">
    <property type="nucleotide sequence ID" value="NZ_FNNS01000010.1"/>
</dbReference>
<keyword evidence="6" id="KW-0560">Oxidoreductase</keyword>
<feature type="domain" description="Nitroreductase" evidence="7">
    <location>
        <begin position="7"/>
        <end position="185"/>
    </location>
</feature>